<keyword evidence="4" id="KW-0479">Metal-binding</keyword>
<comment type="catalytic activity">
    <reaction evidence="1">
        <text>inosine + phosphate = alpha-D-ribose 1-phosphate + hypoxanthine</text>
        <dbReference type="Rhea" id="RHEA:27646"/>
        <dbReference type="ChEBI" id="CHEBI:17368"/>
        <dbReference type="ChEBI" id="CHEBI:17596"/>
        <dbReference type="ChEBI" id="CHEBI:43474"/>
        <dbReference type="ChEBI" id="CHEBI:57720"/>
        <dbReference type="EC" id="2.4.2.1"/>
    </reaction>
    <physiologicalReaction direction="left-to-right" evidence="1">
        <dbReference type="Rhea" id="RHEA:27647"/>
    </physiologicalReaction>
</comment>
<evidence type="ECO:0000256" key="9">
    <source>
        <dbReference type="ARBA" id="ARBA00049893"/>
    </source>
</evidence>
<evidence type="ECO:0000256" key="7">
    <source>
        <dbReference type="ARBA" id="ARBA00047989"/>
    </source>
</evidence>
<dbReference type="Pfam" id="PF02578">
    <property type="entry name" value="Cu-oxidase_4"/>
    <property type="match status" value="1"/>
</dbReference>
<evidence type="ECO:0000256" key="1">
    <source>
        <dbReference type="ARBA" id="ARBA00000553"/>
    </source>
</evidence>
<sequence length="255" mass="27669">MITLSALNEFVRIRHGFFTREGGVSEGLYASLNCGPGSSDKPESVKENRRRVMEMMDLPEEALLTLYQTHSSDVVVVREPWEPGKAPKADAMVTDRPGIALGILTADCAPVLLADGKAGIVAAAHAGWKGALGGVLENTVKAMLDLGAKTPKIVAAIGPCIGHRNYEVGPEFPAPFLAEDPVNADYFAPAPRAGHFLFDLPGYISRKLARLGVHEVTRVPADTLRDEIRFFSYRRATLRGEADYGRQISVITLDR</sequence>
<dbReference type="GO" id="GO:0005507">
    <property type="term" value="F:copper ion binding"/>
    <property type="evidence" value="ECO:0007669"/>
    <property type="project" value="TreeGrafter"/>
</dbReference>
<dbReference type="RefSeq" id="WP_009871051.1">
    <property type="nucleotide sequence ID" value="NZ_JXSL01000030.1"/>
</dbReference>
<dbReference type="InterPro" id="IPR038371">
    <property type="entry name" value="Cu_polyphenol_OxRdtase_sf"/>
</dbReference>
<evidence type="ECO:0000256" key="8">
    <source>
        <dbReference type="ARBA" id="ARBA00048968"/>
    </source>
</evidence>
<dbReference type="InterPro" id="IPR011324">
    <property type="entry name" value="Cytotoxic_necrot_fac-like_cat"/>
</dbReference>
<proteinExistence type="inferred from homology"/>
<keyword evidence="3" id="KW-0808">Transferase</keyword>
<dbReference type="CDD" id="cd16833">
    <property type="entry name" value="YfiH"/>
    <property type="match status" value="1"/>
</dbReference>
<gene>
    <name evidence="11" type="ORF">CCC_00342</name>
</gene>
<comment type="catalytic activity">
    <reaction evidence="7">
        <text>adenosine + H2O + H(+) = inosine + NH4(+)</text>
        <dbReference type="Rhea" id="RHEA:24408"/>
        <dbReference type="ChEBI" id="CHEBI:15377"/>
        <dbReference type="ChEBI" id="CHEBI:15378"/>
        <dbReference type="ChEBI" id="CHEBI:16335"/>
        <dbReference type="ChEBI" id="CHEBI:17596"/>
        <dbReference type="ChEBI" id="CHEBI:28938"/>
        <dbReference type="EC" id="3.5.4.4"/>
    </reaction>
    <physiologicalReaction direction="left-to-right" evidence="7">
        <dbReference type="Rhea" id="RHEA:24409"/>
    </physiologicalReaction>
</comment>
<evidence type="ECO:0000256" key="10">
    <source>
        <dbReference type="RuleBase" id="RU361274"/>
    </source>
</evidence>
<evidence type="ECO:0000256" key="4">
    <source>
        <dbReference type="ARBA" id="ARBA00022723"/>
    </source>
</evidence>
<dbReference type="Proteomes" id="UP000031971">
    <property type="component" value="Unassembled WGS sequence"/>
</dbReference>
<keyword evidence="5" id="KW-0378">Hydrolase</keyword>
<dbReference type="OrthoDB" id="4279at2"/>
<dbReference type="InterPro" id="IPR003730">
    <property type="entry name" value="Cu_polyphenol_OxRdtase"/>
</dbReference>
<evidence type="ECO:0000256" key="5">
    <source>
        <dbReference type="ARBA" id="ARBA00022801"/>
    </source>
</evidence>
<comment type="catalytic activity">
    <reaction evidence="9">
        <text>S-methyl-5'-thioadenosine + phosphate = 5-(methylsulfanyl)-alpha-D-ribose 1-phosphate + adenine</text>
        <dbReference type="Rhea" id="RHEA:11852"/>
        <dbReference type="ChEBI" id="CHEBI:16708"/>
        <dbReference type="ChEBI" id="CHEBI:17509"/>
        <dbReference type="ChEBI" id="CHEBI:43474"/>
        <dbReference type="ChEBI" id="CHEBI:58533"/>
        <dbReference type="EC" id="2.4.2.28"/>
    </reaction>
    <physiologicalReaction direction="left-to-right" evidence="9">
        <dbReference type="Rhea" id="RHEA:11853"/>
    </physiologicalReaction>
</comment>
<comment type="similarity">
    <text evidence="2 10">Belongs to the purine nucleoside phosphorylase YfiH/LACC1 family.</text>
</comment>
<protein>
    <recommendedName>
        <fullName evidence="10">Purine nucleoside phosphorylase</fullName>
    </recommendedName>
</protein>
<evidence type="ECO:0000256" key="3">
    <source>
        <dbReference type="ARBA" id="ARBA00022679"/>
    </source>
</evidence>
<dbReference type="AlphaFoldDB" id="A0A0C2UWT5"/>
<evidence type="ECO:0000256" key="2">
    <source>
        <dbReference type="ARBA" id="ARBA00007353"/>
    </source>
</evidence>
<comment type="caution">
    <text evidence="11">The sequence shown here is derived from an EMBL/GenBank/DDBJ whole genome shotgun (WGS) entry which is preliminary data.</text>
</comment>
<reference evidence="11 12" key="1">
    <citation type="submission" date="2015-01" db="EMBL/GenBank/DDBJ databases">
        <title>Genome Sequence of Magnetospirillum magnetotacticum Strain MS-1.</title>
        <authorList>
            <person name="Marinov G.K."/>
            <person name="Smalley M.D."/>
            <person name="DeSalvo G."/>
        </authorList>
    </citation>
    <scope>NUCLEOTIDE SEQUENCE [LARGE SCALE GENOMIC DNA]</scope>
    <source>
        <strain evidence="11 12">MS-1</strain>
    </source>
</reference>
<keyword evidence="12" id="KW-1185">Reference proteome</keyword>
<keyword evidence="6" id="KW-0862">Zinc</keyword>
<dbReference type="PANTHER" id="PTHR30616:SF2">
    <property type="entry name" value="PURINE NUCLEOSIDE PHOSPHORYLASE LACC1"/>
    <property type="match status" value="1"/>
</dbReference>
<dbReference type="Gene3D" id="3.60.140.10">
    <property type="entry name" value="CNF1/YfiH-like putative cysteine hydrolases"/>
    <property type="match status" value="1"/>
</dbReference>
<evidence type="ECO:0000256" key="6">
    <source>
        <dbReference type="ARBA" id="ARBA00022833"/>
    </source>
</evidence>
<dbReference type="EMBL" id="JXSL01000030">
    <property type="protein sequence ID" value="KIL97281.1"/>
    <property type="molecule type" value="Genomic_DNA"/>
</dbReference>
<comment type="catalytic activity">
    <reaction evidence="8">
        <text>adenosine + phosphate = alpha-D-ribose 1-phosphate + adenine</text>
        <dbReference type="Rhea" id="RHEA:27642"/>
        <dbReference type="ChEBI" id="CHEBI:16335"/>
        <dbReference type="ChEBI" id="CHEBI:16708"/>
        <dbReference type="ChEBI" id="CHEBI:43474"/>
        <dbReference type="ChEBI" id="CHEBI:57720"/>
        <dbReference type="EC" id="2.4.2.1"/>
    </reaction>
    <physiologicalReaction direction="left-to-right" evidence="8">
        <dbReference type="Rhea" id="RHEA:27643"/>
    </physiologicalReaction>
</comment>
<dbReference type="GO" id="GO:0017061">
    <property type="term" value="F:S-methyl-5-thioadenosine phosphorylase activity"/>
    <property type="evidence" value="ECO:0007669"/>
    <property type="project" value="UniProtKB-EC"/>
</dbReference>
<organism evidence="11 12">
    <name type="scientific">Paramagnetospirillum magnetotacticum MS-1</name>
    <dbReference type="NCBI Taxonomy" id="272627"/>
    <lineage>
        <taxon>Bacteria</taxon>
        <taxon>Pseudomonadati</taxon>
        <taxon>Pseudomonadota</taxon>
        <taxon>Alphaproteobacteria</taxon>
        <taxon>Rhodospirillales</taxon>
        <taxon>Magnetospirillaceae</taxon>
        <taxon>Paramagnetospirillum</taxon>
    </lineage>
</organism>
<evidence type="ECO:0000313" key="11">
    <source>
        <dbReference type="EMBL" id="KIL97281.1"/>
    </source>
</evidence>
<dbReference type="SUPFAM" id="SSF64438">
    <property type="entry name" value="CNF1/YfiH-like putative cysteine hydrolases"/>
    <property type="match status" value="1"/>
</dbReference>
<name>A0A0C2UWT5_PARME</name>
<evidence type="ECO:0000313" key="12">
    <source>
        <dbReference type="Proteomes" id="UP000031971"/>
    </source>
</evidence>
<dbReference type="PANTHER" id="PTHR30616">
    <property type="entry name" value="UNCHARACTERIZED PROTEIN YFIH"/>
    <property type="match status" value="1"/>
</dbReference>
<dbReference type="NCBIfam" id="TIGR00726">
    <property type="entry name" value="peptidoglycan editing factor PgeF"/>
    <property type="match status" value="1"/>
</dbReference>
<dbReference type="GO" id="GO:0016787">
    <property type="term" value="F:hydrolase activity"/>
    <property type="evidence" value="ECO:0007669"/>
    <property type="project" value="UniProtKB-KW"/>
</dbReference>
<accession>A0A0C2UWT5</accession>
<dbReference type="STRING" id="272627.CCC_00342"/>